<evidence type="ECO:0000313" key="2">
    <source>
        <dbReference type="EMBL" id="WAQ96128.1"/>
    </source>
</evidence>
<feature type="region of interest" description="Disordered" evidence="1">
    <location>
        <begin position="68"/>
        <end position="95"/>
    </location>
</feature>
<organism evidence="2 3">
    <name type="scientific">Mya arenaria</name>
    <name type="common">Soft-shell clam</name>
    <dbReference type="NCBI Taxonomy" id="6604"/>
    <lineage>
        <taxon>Eukaryota</taxon>
        <taxon>Metazoa</taxon>
        <taxon>Spiralia</taxon>
        <taxon>Lophotrochozoa</taxon>
        <taxon>Mollusca</taxon>
        <taxon>Bivalvia</taxon>
        <taxon>Autobranchia</taxon>
        <taxon>Heteroconchia</taxon>
        <taxon>Euheterodonta</taxon>
        <taxon>Imparidentia</taxon>
        <taxon>Neoheterodontei</taxon>
        <taxon>Myida</taxon>
        <taxon>Myoidea</taxon>
        <taxon>Myidae</taxon>
        <taxon>Mya</taxon>
    </lineage>
</organism>
<keyword evidence="3" id="KW-1185">Reference proteome</keyword>
<name>A0ABY7DGR5_MYAAR</name>
<feature type="compositionally biased region" description="Polar residues" evidence="1">
    <location>
        <begin position="84"/>
        <end position="95"/>
    </location>
</feature>
<proteinExistence type="predicted"/>
<dbReference type="Proteomes" id="UP001164746">
    <property type="component" value="Chromosome 2"/>
</dbReference>
<gene>
    <name evidence="2" type="ORF">MAR_028818</name>
</gene>
<feature type="non-terminal residue" evidence="2">
    <location>
        <position position="1"/>
    </location>
</feature>
<accession>A0ABY7DGR5</accession>
<evidence type="ECO:0000256" key="1">
    <source>
        <dbReference type="SAM" id="MobiDB-lite"/>
    </source>
</evidence>
<sequence length="95" mass="10919">MARGERFVTTISRCRTGMSPADSWDLRPCLKCLVGVTLVQEQVRYFTMTFTVGEQKIALTNATEHMTRRRLTVSTRRISESDVRPQQSRQPKASR</sequence>
<reference evidence="2" key="1">
    <citation type="submission" date="2022-11" db="EMBL/GenBank/DDBJ databases">
        <title>Centuries of genome instability and evolution in soft-shell clam transmissible cancer (bioRxiv).</title>
        <authorList>
            <person name="Hart S.F.M."/>
            <person name="Yonemitsu M.A."/>
            <person name="Giersch R.M."/>
            <person name="Beal B.F."/>
            <person name="Arriagada G."/>
            <person name="Davis B.W."/>
            <person name="Ostrander E.A."/>
            <person name="Goff S.P."/>
            <person name="Metzger M.J."/>
        </authorList>
    </citation>
    <scope>NUCLEOTIDE SEQUENCE</scope>
    <source>
        <strain evidence="2">MELC-2E11</strain>
        <tissue evidence="2">Siphon/mantle</tissue>
    </source>
</reference>
<dbReference type="EMBL" id="CP111013">
    <property type="protein sequence ID" value="WAQ96128.1"/>
    <property type="molecule type" value="Genomic_DNA"/>
</dbReference>
<protein>
    <submittedName>
        <fullName evidence="2">Uncharacterized protein</fullName>
    </submittedName>
</protein>
<evidence type="ECO:0000313" key="3">
    <source>
        <dbReference type="Proteomes" id="UP001164746"/>
    </source>
</evidence>